<gene>
    <name evidence="1" type="ORF">LCGC14_2629920</name>
</gene>
<accession>A0A0F9A0Q0</accession>
<dbReference type="AlphaFoldDB" id="A0A0F9A0Q0"/>
<evidence type="ECO:0000313" key="1">
    <source>
        <dbReference type="EMBL" id="KKK99718.1"/>
    </source>
</evidence>
<feature type="non-terminal residue" evidence="1">
    <location>
        <position position="1"/>
    </location>
</feature>
<reference evidence="1" key="1">
    <citation type="journal article" date="2015" name="Nature">
        <title>Complex archaea that bridge the gap between prokaryotes and eukaryotes.</title>
        <authorList>
            <person name="Spang A."/>
            <person name="Saw J.H."/>
            <person name="Jorgensen S.L."/>
            <person name="Zaremba-Niedzwiedzka K."/>
            <person name="Martijn J."/>
            <person name="Lind A.E."/>
            <person name="van Eijk R."/>
            <person name="Schleper C."/>
            <person name="Guy L."/>
            <person name="Ettema T.J."/>
        </authorList>
    </citation>
    <scope>NUCLEOTIDE SEQUENCE</scope>
</reference>
<sequence>GLAAGQGWREALQSGLIAGGKGALYGAAIGAAVPVAIRGAQMAGRGISRAGQRVGQSWSRFMHRGPGRAVGLGRKFLRTLWEDRLTFNASRDFFRRWRGVFGQNTGRNRWSLEHNFIKQKQYRGSNPTFEPGTVGNRLLQGLGDSGLNLVPIPARMNTWLYHHRFASVAFNYIAVPAAAAGIVYGSPRLGSWIGENLADALLDDEESP</sequence>
<name>A0A0F9A0Q0_9ZZZZ</name>
<proteinExistence type="predicted"/>
<dbReference type="EMBL" id="LAZR01045081">
    <property type="protein sequence ID" value="KKK99718.1"/>
    <property type="molecule type" value="Genomic_DNA"/>
</dbReference>
<comment type="caution">
    <text evidence="1">The sequence shown here is derived from an EMBL/GenBank/DDBJ whole genome shotgun (WGS) entry which is preliminary data.</text>
</comment>
<organism evidence="1">
    <name type="scientific">marine sediment metagenome</name>
    <dbReference type="NCBI Taxonomy" id="412755"/>
    <lineage>
        <taxon>unclassified sequences</taxon>
        <taxon>metagenomes</taxon>
        <taxon>ecological metagenomes</taxon>
    </lineage>
</organism>
<protein>
    <submittedName>
        <fullName evidence="1">Uncharacterized protein</fullName>
    </submittedName>
</protein>